<proteinExistence type="predicted"/>
<comment type="caution">
    <text evidence="1">The sequence shown here is derived from an EMBL/GenBank/DDBJ whole genome shotgun (WGS) entry which is preliminary data.</text>
</comment>
<dbReference type="Gene3D" id="3.30.2310.20">
    <property type="entry name" value="RelE-like"/>
    <property type="match status" value="1"/>
</dbReference>
<name>X1ECK5_9ZZZZ</name>
<gene>
    <name evidence="1" type="ORF">S03H2_03367</name>
</gene>
<dbReference type="AlphaFoldDB" id="X1ECK5"/>
<accession>X1ECK5</accession>
<evidence type="ECO:0000313" key="1">
    <source>
        <dbReference type="EMBL" id="GAH30347.1"/>
    </source>
</evidence>
<dbReference type="EMBL" id="BARU01001238">
    <property type="protein sequence ID" value="GAH30347.1"/>
    <property type="molecule type" value="Genomic_DNA"/>
</dbReference>
<protein>
    <submittedName>
        <fullName evidence="1">Uncharacterized protein</fullName>
    </submittedName>
</protein>
<dbReference type="SUPFAM" id="SSF143011">
    <property type="entry name" value="RelE-like"/>
    <property type="match status" value="1"/>
</dbReference>
<organism evidence="1">
    <name type="scientific">marine sediment metagenome</name>
    <dbReference type="NCBI Taxonomy" id="412755"/>
    <lineage>
        <taxon>unclassified sequences</taxon>
        <taxon>metagenomes</taxon>
        <taxon>ecological metagenomes</taxon>
    </lineage>
</organism>
<sequence>MELFFSDVFVKSLKKYSSIKKSIKKKVDMITEGPIALGEPLKGNFRGYYSCPVRKNFLIIYLYCSICRKKGDDKIVLCSDCHKYSDDTIKFVDLGPHDHTYEK</sequence>
<reference evidence="1" key="1">
    <citation type="journal article" date="2014" name="Front. Microbiol.">
        <title>High frequency of phylogenetically diverse reductive dehalogenase-homologous genes in deep subseafloor sedimentary metagenomes.</title>
        <authorList>
            <person name="Kawai M."/>
            <person name="Futagami T."/>
            <person name="Toyoda A."/>
            <person name="Takaki Y."/>
            <person name="Nishi S."/>
            <person name="Hori S."/>
            <person name="Arai W."/>
            <person name="Tsubouchi T."/>
            <person name="Morono Y."/>
            <person name="Uchiyama I."/>
            <person name="Ito T."/>
            <person name="Fujiyama A."/>
            <person name="Inagaki F."/>
            <person name="Takami H."/>
        </authorList>
    </citation>
    <scope>NUCLEOTIDE SEQUENCE</scope>
    <source>
        <strain evidence="1">Expedition CK06-06</strain>
    </source>
</reference>
<dbReference type="InterPro" id="IPR035093">
    <property type="entry name" value="RelE/ParE_toxin_dom_sf"/>
</dbReference>